<reference evidence="2" key="2">
    <citation type="submission" date="2020-09" db="EMBL/GenBank/DDBJ databases">
        <authorList>
            <person name="Sun Q."/>
            <person name="Zhou Y."/>
        </authorList>
    </citation>
    <scope>NUCLEOTIDE SEQUENCE</scope>
    <source>
        <strain evidence="2">CGMCC 4.7368</strain>
    </source>
</reference>
<feature type="signal peptide" evidence="1">
    <location>
        <begin position="1"/>
        <end position="24"/>
    </location>
</feature>
<gene>
    <name evidence="2" type="ORF">GCM10012289_40940</name>
</gene>
<evidence type="ECO:0000313" key="2">
    <source>
        <dbReference type="EMBL" id="GGO72589.1"/>
    </source>
</evidence>
<keyword evidence="3" id="KW-1185">Reference proteome</keyword>
<dbReference type="EMBL" id="BMNH01000012">
    <property type="protein sequence ID" value="GGO72589.1"/>
    <property type="molecule type" value="Genomic_DNA"/>
</dbReference>
<proteinExistence type="predicted"/>
<dbReference type="Gene3D" id="3.60.10.10">
    <property type="entry name" value="Endonuclease/exonuclease/phosphatase"/>
    <property type="match status" value="1"/>
</dbReference>
<keyword evidence="1" id="KW-0732">Signal</keyword>
<organism evidence="2 3">
    <name type="scientific">Nonomuraea cavernae</name>
    <dbReference type="NCBI Taxonomy" id="2045107"/>
    <lineage>
        <taxon>Bacteria</taxon>
        <taxon>Bacillati</taxon>
        <taxon>Actinomycetota</taxon>
        <taxon>Actinomycetes</taxon>
        <taxon>Streptosporangiales</taxon>
        <taxon>Streptosporangiaceae</taxon>
        <taxon>Nonomuraea</taxon>
    </lineage>
</organism>
<dbReference type="Proteomes" id="UP000646523">
    <property type="component" value="Unassembled WGS sequence"/>
</dbReference>
<dbReference type="InterPro" id="IPR036691">
    <property type="entry name" value="Endo/exonu/phosph_ase_sf"/>
</dbReference>
<dbReference type="RefSeq" id="WP_189125734.1">
    <property type="nucleotide sequence ID" value="NZ_BMNH01000012.1"/>
</dbReference>
<feature type="chain" id="PRO_5036857347" description="Endonuclease/exonuclease/phosphatase family protein" evidence="1">
    <location>
        <begin position="25"/>
        <end position="297"/>
    </location>
</feature>
<evidence type="ECO:0000256" key="1">
    <source>
        <dbReference type="SAM" id="SignalP"/>
    </source>
</evidence>
<accession>A0A918DKP9</accession>
<sequence>MKRVLLTLGLIVAFAAVPAPGAGAAPAAAAAAVTPPVITVRAPAGAAPKAIPLAVTAKIHHYNICNAADGDPCTRAQADTAESILVWNAVADGAWFVSVNEICQDAFARLTTALKSDGTMVISKRQEADCGGKGYGNAIIHPGGVKVDGKAWYFPTQEVGKDCSQATTECRTGLCLKLTTYAGPMAQCTAHLGAGSTERTVTESAEYLWIARSYVEPGRRMSLAGDFNLTPGQLHPAYDELADLVLGFTHDTRDGLNRQIDYIFVERVGSWTARPAFCTDLAKQASDHCATSGEWHL</sequence>
<dbReference type="SUPFAM" id="SSF56219">
    <property type="entry name" value="DNase I-like"/>
    <property type="match status" value="1"/>
</dbReference>
<reference evidence="2" key="1">
    <citation type="journal article" date="2014" name="Int. J. Syst. Evol. Microbiol.">
        <title>Complete genome sequence of Corynebacterium casei LMG S-19264T (=DSM 44701T), isolated from a smear-ripened cheese.</title>
        <authorList>
            <consortium name="US DOE Joint Genome Institute (JGI-PGF)"/>
            <person name="Walter F."/>
            <person name="Albersmeier A."/>
            <person name="Kalinowski J."/>
            <person name="Ruckert C."/>
        </authorList>
    </citation>
    <scope>NUCLEOTIDE SEQUENCE</scope>
    <source>
        <strain evidence="2">CGMCC 4.7368</strain>
    </source>
</reference>
<name>A0A918DKP9_9ACTN</name>
<evidence type="ECO:0000313" key="3">
    <source>
        <dbReference type="Proteomes" id="UP000646523"/>
    </source>
</evidence>
<comment type="caution">
    <text evidence="2">The sequence shown here is derived from an EMBL/GenBank/DDBJ whole genome shotgun (WGS) entry which is preliminary data.</text>
</comment>
<dbReference type="AlphaFoldDB" id="A0A918DKP9"/>
<protein>
    <recommendedName>
        <fullName evidence="4">Endonuclease/exonuclease/phosphatase family protein</fullName>
    </recommendedName>
</protein>
<evidence type="ECO:0008006" key="4">
    <source>
        <dbReference type="Google" id="ProtNLM"/>
    </source>
</evidence>